<dbReference type="EMBL" id="CP002086">
    <property type="protein sequence ID" value="ADJ27189.1"/>
    <property type="molecule type" value="Genomic_DNA"/>
</dbReference>
<protein>
    <recommendedName>
        <fullName evidence="7">Ribosomal RNA small subunit methyltransferase H</fullName>
        <ecNumber evidence="7">2.1.1.199</ecNumber>
    </recommendedName>
    <alternativeName>
        <fullName evidence="7">16S rRNA m(4)C1402 methyltransferase</fullName>
    </alternativeName>
    <alternativeName>
        <fullName evidence="7">rRNA (cytosine-N(4)-)-methyltransferase RsmH</fullName>
    </alternativeName>
</protein>
<keyword evidence="4 7" id="KW-0489">Methyltransferase</keyword>
<dbReference type="PANTHER" id="PTHR11265:SF0">
    <property type="entry name" value="12S RRNA N4-METHYLCYTIDINE METHYLTRANSFERASE"/>
    <property type="match status" value="1"/>
</dbReference>
<evidence type="ECO:0000256" key="2">
    <source>
        <dbReference type="ARBA" id="ARBA00022490"/>
    </source>
</evidence>
<evidence type="ECO:0000256" key="5">
    <source>
        <dbReference type="ARBA" id="ARBA00022679"/>
    </source>
</evidence>
<feature type="binding site" evidence="7">
    <location>
        <position position="115"/>
    </location>
    <ligand>
        <name>S-adenosyl-L-methionine</name>
        <dbReference type="ChEBI" id="CHEBI:59789"/>
    </ligand>
</feature>
<dbReference type="SUPFAM" id="SSF53335">
    <property type="entry name" value="S-adenosyl-L-methionine-dependent methyltransferases"/>
    <property type="match status" value="1"/>
</dbReference>
<feature type="binding site" evidence="7">
    <location>
        <position position="86"/>
    </location>
    <ligand>
        <name>S-adenosyl-L-methionine</name>
        <dbReference type="ChEBI" id="CHEBI:59789"/>
    </ligand>
</feature>
<dbReference type="HOGENOM" id="CLU_038422_2_0_6"/>
<dbReference type="SUPFAM" id="SSF81799">
    <property type="entry name" value="Putative methyltransferase TM0872, insert domain"/>
    <property type="match status" value="1"/>
</dbReference>
<dbReference type="PANTHER" id="PTHR11265">
    <property type="entry name" value="S-ADENOSYL-METHYLTRANSFERASE MRAW"/>
    <property type="match status" value="1"/>
</dbReference>
<proteinExistence type="inferred from homology"/>
<dbReference type="OrthoDB" id="9806637at2"/>
<keyword evidence="2 7" id="KW-0963">Cytoplasm</keyword>
<comment type="function">
    <text evidence="7">Specifically methylates the N4 position of cytidine in position 1402 (C1402) of 16S rRNA.</text>
</comment>
<comment type="subcellular location">
    <subcellularLocation>
        <location evidence="7">Cytoplasm</location>
    </subcellularLocation>
</comment>
<dbReference type="Gene3D" id="1.10.150.170">
    <property type="entry name" value="Putative methyltransferase TM0872, insert domain"/>
    <property type="match status" value="1"/>
</dbReference>
<sequence>MDKNKTSSSHQHQPVLLREVIQALAIRRDGIYIDGTFGRGGHAQAILAALSSEGRLLGVDKDPAAIAAGHALAQKDGRFTIVQASIGDLARVVSERGWLRKINGALFDLGVSSPQLENAERGFSFLQDGPLDMRMNPAVGQSAAEWLANAKEKEIAEVLRVYGEERYCRRIARAIIQARGLNSLTRTKQLAEVVAKAIPRWERRIHPATRSFQAIRIFINHELEELRAALEQALAALAVKGRLAVISFHSLEDRIVKRFFREKARGEDLPLDLPVMQEDFQQASLKVLGKPIWPVPEEIAHNPRARSARLRVAEKQTY</sequence>
<evidence type="ECO:0000313" key="9">
    <source>
        <dbReference type="Proteomes" id="UP000000393"/>
    </source>
</evidence>
<keyword evidence="3 7" id="KW-0698">rRNA processing</keyword>
<dbReference type="Gene3D" id="3.40.50.150">
    <property type="entry name" value="Vaccinia Virus protein VP39"/>
    <property type="match status" value="1"/>
</dbReference>
<evidence type="ECO:0000256" key="3">
    <source>
        <dbReference type="ARBA" id="ARBA00022552"/>
    </source>
</evidence>
<evidence type="ECO:0000256" key="4">
    <source>
        <dbReference type="ARBA" id="ARBA00022603"/>
    </source>
</evidence>
<dbReference type="Pfam" id="PF01795">
    <property type="entry name" value="Methyltransf_5"/>
    <property type="match status" value="1"/>
</dbReference>
<dbReference type="STRING" id="105559.Nwat_0219"/>
<organism evidence="8 9">
    <name type="scientific">Nitrosococcus watsoni (strain C-113)</name>
    <dbReference type="NCBI Taxonomy" id="105559"/>
    <lineage>
        <taxon>Bacteria</taxon>
        <taxon>Pseudomonadati</taxon>
        <taxon>Pseudomonadota</taxon>
        <taxon>Gammaproteobacteria</taxon>
        <taxon>Chromatiales</taxon>
        <taxon>Chromatiaceae</taxon>
        <taxon>Nitrosococcus</taxon>
    </lineage>
</organism>
<dbReference type="InterPro" id="IPR002903">
    <property type="entry name" value="RsmH"/>
</dbReference>
<dbReference type="GO" id="GO:0071424">
    <property type="term" value="F:rRNA (cytosine-N4-)-methyltransferase activity"/>
    <property type="evidence" value="ECO:0007669"/>
    <property type="project" value="UniProtKB-UniRule"/>
</dbReference>
<dbReference type="GO" id="GO:0070475">
    <property type="term" value="P:rRNA base methylation"/>
    <property type="evidence" value="ECO:0007669"/>
    <property type="project" value="UniProtKB-UniRule"/>
</dbReference>
<dbReference type="PIRSF" id="PIRSF004486">
    <property type="entry name" value="MraW"/>
    <property type="match status" value="1"/>
</dbReference>
<dbReference type="EC" id="2.1.1.199" evidence="7"/>
<dbReference type="eggNOG" id="COG0275">
    <property type="taxonomic scope" value="Bacteria"/>
</dbReference>
<dbReference type="KEGG" id="nwa:Nwat_0219"/>
<keyword evidence="9" id="KW-1185">Reference proteome</keyword>
<dbReference type="InterPro" id="IPR029063">
    <property type="entry name" value="SAM-dependent_MTases_sf"/>
</dbReference>
<reference evidence="8 9" key="1">
    <citation type="submission" date="2010-06" db="EMBL/GenBank/DDBJ databases">
        <title>Complete sequence of chromosome of Nitrosococcus watsoni C-113.</title>
        <authorList>
            <consortium name="US DOE Joint Genome Institute"/>
            <person name="Lucas S."/>
            <person name="Copeland A."/>
            <person name="Lapidus A."/>
            <person name="Cheng J.-F."/>
            <person name="Bruce D."/>
            <person name="Goodwin L."/>
            <person name="Pitluck S."/>
            <person name="Malfatti S.A."/>
            <person name="Chain P.S.G."/>
            <person name="Land M."/>
            <person name="Hauser L."/>
            <person name="Kyrpides N."/>
            <person name="Ivanova N."/>
            <person name="Cambell M.A."/>
            <person name="Heidelberg J.F."/>
            <person name="Klotz M.G."/>
            <person name="Woyke T."/>
        </authorList>
    </citation>
    <scope>NUCLEOTIDE SEQUENCE [LARGE SCALE GENOMIC DNA]</scope>
    <source>
        <strain evidence="8 9">C-113</strain>
    </source>
</reference>
<comment type="similarity">
    <text evidence="1 7">Belongs to the methyltransferase superfamily. RsmH family.</text>
</comment>
<evidence type="ECO:0000256" key="1">
    <source>
        <dbReference type="ARBA" id="ARBA00010396"/>
    </source>
</evidence>
<dbReference type="AlphaFoldDB" id="D8K8X9"/>
<name>D8K8X9_NITWC</name>
<dbReference type="GO" id="GO:0005737">
    <property type="term" value="C:cytoplasm"/>
    <property type="evidence" value="ECO:0007669"/>
    <property type="project" value="UniProtKB-SubCell"/>
</dbReference>
<dbReference type="NCBIfam" id="TIGR00006">
    <property type="entry name" value="16S rRNA (cytosine(1402)-N(4))-methyltransferase RsmH"/>
    <property type="match status" value="1"/>
</dbReference>
<keyword evidence="5 7" id="KW-0808">Transferase</keyword>
<keyword evidence="6 7" id="KW-0949">S-adenosyl-L-methionine</keyword>
<dbReference type="RefSeq" id="WP_013219300.1">
    <property type="nucleotide sequence ID" value="NC_014315.1"/>
</dbReference>
<accession>D8K8X9</accession>
<dbReference type="FunFam" id="1.10.150.170:FF:000001">
    <property type="entry name" value="Ribosomal RNA small subunit methyltransferase H"/>
    <property type="match status" value="1"/>
</dbReference>
<comment type="catalytic activity">
    <reaction evidence="7">
        <text>cytidine(1402) in 16S rRNA + S-adenosyl-L-methionine = N(4)-methylcytidine(1402) in 16S rRNA + S-adenosyl-L-homocysteine + H(+)</text>
        <dbReference type="Rhea" id="RHEA:42928"/>
        <dbReference type="Rhea" id="RHEA-COMP:10286"/>
        <dbReference type="Rhea" id="RHEA-COMP:10287"/>
        <dbReference type="ChEBI" id="CHEBI:15378"/>
        <dbReference type="ChEBI" id="CHEBI:57856"/>
        <dbReference type="ChEBI" id="CHEBI:59789"/>
        <dbReference type="ChEBI" id="CHEBI:74506"/>
        <dbReference type="ChEBI" id="CHEBI:82748"/>
        <dbReference type="EC" id="2.1.1.199"/>
    </reaction>
</comment>
<feature type="binding site" evidence="7">
    <location>
        <position position="108"/>
    </location>
    <ligand>
        <name>S-adenosyl-L-methionine</name>
        <dbReference type="ChEBI" id="CHEBI:59789"/>
    </ligand>
</feature>
<feature type="binding site" evidence="7">
    <location>
        <begin position="40"/>
        <end position="42"/>
    </location>
    <ligand>
        <name>S-adenosyl-L-methionine</name>
        <dbReference type="ChEBI" id="CHEBI:59789"/>
    </ligand>
</feature>
<dbReference type="HAMAP" id="MF_01007">
    <property type="entry name" value="16SrRNA_methyltr_H"/>
    <property type="match status" value="1"/>
</dbReference>
<evidence type="ECO:0000256" key="7">
    <source>
        <dbReference type="HAMAP-Rule" id="MF_01007"/>
    </source>
</evidence>
<dbReference type="Proteomes" id="UP000000393">
    <property type="component" value="Chromosome"/>
</dbReference>
<dbReference type="InterPro" id="IPR023397">
    <property type="entry name" value="SAM-dep_MeTrfase_MraW_recog"/>
</dbReference>
<feature type="binding site" evidence="7">
    <location>
        <position position="60"/>
    </location>
    <ligand>
        <name>S-adenosyl-L-methionine</name>
        <dbReference type="ChEBI" id="CHEBI:59789"/>
    </ligand>
</feature>
<gene>
    <name evidence="7" type="primary">rsmH</name>
    <name evidence="8" type="ordered locus">Nwat_0219</name>
</gene>
<evidence type="ECO:0000256" key="6">
    <source>
        <dbReference type="ARBA" id="ARBA00022691"/>
    </source>
</evidence>
<evidence type="ECO:0000313" key="8">
    <source>
        <dbReference type="EMBL" id="ADJ27189.1"/>
    </source>
</evidence>